<accession>A0A9P7JQ43</accession>
<dbReference type="OrthoDB" id="2647930at2759"/>
<dbReference type="PANTHER" id="PTHR33798">
    <property type="entry name" value="FLAVOPROTEIN OXYGENASE"/>
    <property type="match status" value="1"/>
</dbReference>
<proteinExistence type="inferred from homology"/>
<comment type="cofactor">
    <cofactor evidence="1">
        <name>FMN</name>
        <dbReference type="ChEBI" id="CHEBI:58210"/>
    </cofactor>
</comment>
<organism evidence="5 6">
    <name type="scientific">Suillus discolor</name>
    <dbReference type="NCBI Taxonomy" id="1912936"/>
    <lineage>
        <taxon>Eukaryota</taxon>
        <taxon>Fungi</taxon>
        <taxon>Dikarya</taxon>
        <taxon>Basidiomycota</taxon>
        <taxon>Agaricomycotina</taxon>
        <taxon>Agaricomycetes</taxon>
        <taxon>Agaricomycetidae</taxon>
        <taxon>Boletales</taxon>
        <taxon>Suillineae</taxon>
        <taxon>Suillaceae</taxon>
        <taxon>Suillus</taxon>
    </lineage>
</organism>
<dbReference type="PANTHER" id="PTHR33798:SF5">
    <property type="entry name" value="FLAVIN REDUCTASE LIKE DOMAIN-CONTAINING PROTEIN"/>
    <property type="match status" value="1"/>
</dbReference>
<feature type="non-terminal residue" evidence="5">
    <location>
        <position position="104"/>
    </location>
</feature>
<keyword evidence="3" id="KW-0288">FMN</keyword>
<evidence type="ECO:0000313" key="6">
    <source>
        <dbReference type="Proteomes" id="UP000823399"/>
    </source>
</evidence>
<comment type="similarity">
    <text evidence="4">Belongs to the flavoredoxin family.</text>
</comment>
<dbReference type="AlphaFoldDB" id="A0A9P7JQ43"/>
<evidence type="ECO:0000256" key="1">
    <source>
        <dbReference type="ARBA" id="ARBA00001917"/>
    </source>
</evidence>
<comment type="caution">
    <text evidence="5">The sequence shown here is derived from an EMBL/GenBank/DDBJ whole genome shotgun (WGS) entry which is preliminary data.</text>
</comment>
<protein>
    <submittedName>
        <fullName evidence="5">Uncharacterized protein</fullName>
    </submittedName>
</protein>
<keyword evidence="2" id="KW-0285">Flavoprotein</keyword>
<dbReference type="SUPFAM" id="SSF50475">
    <property type="entry name" value="FMN-binding split barrel"/>
    <property type="match status" value="1"/>
</dbReference>
<gene>
    <name evidence="5" type="ORF">F5147DRAFT_530052</name>
</gene>
<dbReference type="GeneID" id="64692321"/>
<reference evidence="5" key="1">
    <citation type="journal article" date="2020" name="New Phytol.">
        <title>Comparative genomics reveals dynamic genome evolution in host specialist ectomycorrhizal fungi.</title>
        <authorList>
            <person name="Lofgren L.A."/>
            <person name="Nguyen N.H."/>
            <person name="Vilgalys R."/>
            <person name="Ruytinx J."/>
            <person name="Liao H.L."/>
            <person name="Branco S."/>
            <person name="Kuo A."/>
            <person name="LaButti K."/>
            <person name="Lipzen A."/>
            <person name="Andreopoulos W."/>
            <person name="Pangilinan J."/>
            <person name="Riley R."/>
            <person name="Hundley H."/>
            <person name="Na H."/>
            <person name="Barry K."/>
            <person name="Grigoriev I.V."/>
            <person name="Stajich J.E."/>
            <person name="Kennedy P.G."/>
        </authorList>
    </citation>
    <scope>NUCLEOTIDE SEQUENCE</scope>
    <source>
        <strain evidence="5">FC423</strain>
    </source>
</reference>
<evidence type="ECO:0000256" key="2">
    <source>
        <dbReference type="ARBA" id="ARBA00022630"/>
    </source>
</evidence>
<dbReference type="Proteomes" id="UP000823399">
    <property type="component" value="Unassembled WGS sequence"/>
</dbReference>
<dbReference type="Gene3D" id="2.30.110.10">
    <property type="entry name" value="Electron Transport, Fmn-binding Protein, Chain A"/>
    <property type="match status" value="1"/>
</dbReference>
<evidence type="ECO:0000256" key="4">
    <source>
        <dbReference type="ARBA" id="ARBA00038054"/>
    </source>
</evidence>
<evidence type="ECO:0000313" key="5">
    <source>
        <dbReference type="EMBL" id="KAG2097771.1"/>
    </source>
</evidence>
<name>A0A9P7JQ43_9AGAM</name>
<keyword evidence="6" id="KW-1185">Reference proteome</keyword>
<dbReference type="RefSeq" id="XP_041288670.1">
    <property type="nucleotide sequence ID" value="XM_041430062.1"/>
</dbReference>
<dbReference type="EMBL" id="JABBWM010000064">
    <property type="protein sequence ID" value="KAG2097771.1"/>
    <property type="molecule type" value="Genomic_DNA"/>
</dbReference>
<feature type="non-terminal residue" evidence="5">
    <location>
        <position position="1"/>
    </location>
</feature>
<dbReference type="InterPro" id="IPR012349">
    <property type="entry name" value="Split_barrel_FMN-bd"/>
</dbReference>
<sequence>NHNAAGRLKDMATNLKSSQGFAMNIISEAFIENANATAVDTPPEFDEWALSGLTKDKCVCNLISGQACSSADIVTSYKLIDIMHPVAGKHNSMLILAHIKYFHV</sequence>
<evidence type="ECO:0000256" key="3">
    <source>
        <dbReference type="ARBA" id="ARBA00022643"/>
    </source>
</evidence>